<dbReference type="NCBIfam" id="NF010193">
    <property type="entry name" value="PRK13672.1"/>
    <property type="match status" value="1"/>
</dbReference>
<dbReference type="SUPFAM" id="SSF140652">
    <property type="entry name" value="YozE-like"/>
    <property type="match status" value="1"/>
</dbReference>
<proteinExistence type="predicted"/>
<reference evidence="2 3" key="1">
    <citation type="submission" date="2023-06" db="EMBL/GenBank/DDBJ databases">
        <title>Novel species in genus Planococcus.</title>
        <authorList>
            <person name="Ning S."/>
        </authorList>
    </citation>
    <scope>NUCLEOTIDE SEQUENCE [LARGE SCALE GENOMIC DNA]</scope>
    <source>
        <strain evidence="2 3">N028</strain>
    </source>
</reference>
<gene>
    <name evidence="2" type="ORF">QWY14_04465</name>
</gene>
<dbReference type="Pfam" id="PF06855">
    <property type="entry name" value="YozE_SAM_like"/>
    <property type="match status" value="1"/>
</dbReference>
<evidence type="ECO:0000259" key="1">
    <source>
        <dbReference type="Pfam" id="PF06855"/>
    </source>
</evidence>
<evidence type="ECO:0000313" key="3">
    <source>
        <dbReference type="Proteomes" id="UP001172055"/>
    </source>
</evidence>
<keyword evidence="3" id="KW-1185">Reference proteome</keyword>
<accession>A0ABT8MZI7</accession>
<name>A0ABT8MZI7_9BACL</name>
<protein>
    <submittedName>
        <fullName evidence="2">YozE family protein</fullName>
    </submittedName>
</protein>
<dbReference type="InterPro" id="IPR036806">
    <property type="entry name" value="YozE_SAM-like_sf"/>
</dbReference>
<comment type="caution">
    <text evidence="2">The sequence shown here is derived from an EMBL/GenBank/DDBJ whole genome shotgun (WGS) entry which is preliminary data.</text>
</comment>
<evidence type="ECO:0000313" key="2">
    <source>
        <dbReference type="EMBL" id="MDN7241029.1"/>
    </source>
</evidence>
<sequence length="71" mass="8553">MDRSFYHFALNYRGKMNPDDFSRFADAMFLDPSFPKASKDFEKLSRYIEERAHPVMKASIFDQMWDDYCSH</sequence>
<dbReference type="Proteomes" id="UP001172055">
    <property type="component" value="Unassembled WGS sequence"/>
</dbReference>
<organism evidence="2 3">
    <name type="scientific">Planococcus shixiaomingii</name>
    <dbReference type="NCBI Taxonomy" id="3058393"/>
    <lineage>
        <taxon>Bacteria</taxon>
        <taxon>Bacillati</taxon>
        <taxon>Bacillota</taxon>
        <taxon>Bacilli</taxon>
        <taxon>Bacillales</taxon>
        <taxon>Caryophanaceae</taxon>
        <taxon>Planococcus</taxon>
    </lineage>
</organism>
<dbReference type="InterPro" id="IPR023089">
    <property type="entry name" value="YozE_SAM-like"/>
</dbReference>
<dbReference type="RefSeq" id="WP_301722877.1">
    <property type="nucleotide sequence ID" value="NZ_JAUJWV010000001.1"/>
</dbReference>
<feature type="domain" description="YozE SAM-like" evidence="1">
    <location>
        <begin position="4"/>
        <end position="68"/>
    </location>
</feature>
<dbReference type="Gene3D" id="1.10.150.260">
    <property type="entry name" value="YozE SAM-like"/>
    <property type="match status" value="1"/>
</dbReference>
<dbReference type="EMBL" id="JAUJWV010000001">
    <property type="protein sequence ID" value="MDN7241029.1"/>
    <property type="molecule type" value="Genomic_DNA"/>
</dbReference>